<feature type="transmembrane region" description="Helical" evidence="1">
    <location>
        <begin position="134"/>
        <end position="153"/>
    </location>
</feature>
<keyword evidence="4" id="KW-1185">Reference proteome</keyword>
<name>A0ABQ0MC96_MYCCL</name>
<accession>A0ABQ0MC96</accession>
<dbReference type="PANTHER" id="PTHR40465:SF1">
    <property type="entry name" value="DUF6534 DOMAIN-CONTAINING PROTEIN"/>
    <property type="match status" value="1"/>
</dbReference>
<protein>
    <recommendedName>
        <fullName evidence="2">DUF6534 domain-containing protein</fullName>
    </recommendedName>
</protein>
<feature type="transmembrane region" description="Helical" evidence="1">
    <location>
        <begin position="62"/>
        <end position="81"/>
    </location>
</feature>
<feature type="transmembrane region" description="Helical" evidence="1">
    <location>
        <begin position="173"/>
        <end position="197"/>
    </location>
</feature>
<keyword evidence="1" id="KW-0812">Transmembrane</keyword>
<feature type="transmembrane region" description="Helical" evidence="1">
    <location>
        <begin position="12"/>
        <end position="32"/>
    </location>
</feature>
<proteinExistence type="predicted"/>
<keyword evidence="1" id="KW-1133">Transmembrane helix</keyword>
<evidence type="ECO:0000259" key="2">
    <source>
        <dbReference type="Pfam" id="PF20152"/>
    </source>
</evidence>
<dbReference type="Pfam" id="PF20152">
    <property type="entry name" value="DUF6534"/>
    <property type="match status" value="1"/>
</dbReference>
<evidence type="ECO:0000313" key="4">
    <source>
        <dbReference type="Proteomes" id="UP000815677"/>
    </source>
</evidence>
<feature type="transmembrane region" description="Helical" evidence="1">
    <location>
        <begin position="209"/>
        <end position="233"/>
    </location>
</feature>
<gene>
    <name evidence="3" type="ORF">MCHLO_17058</name>
</gene>
<dbReference type="PANTHER" id="PTHR40465">
    <property type="entry name" value="CHROMOSOME 1, WHOLE GENOME SHOTGUN SEQUENCE"/>
    <property type="match status" value="1"/>
</dbReference>
<reference evidence="3" key="1">
    <citation type="submission" date="2014-09" db="EMBL/GenBank/DDBJ databases">
        <title>Genome sequence of the luminous mushroom Mycena chlorophos for searching fungal bioluminescence genes.</title>
        <authorList>
            <person name="Tanaka Y."/>
            <person name="Kasuga D."/>
            <person name="Oba Y."/>
            <person name="Hase S."/>
            <person name="Sato K."/>
            <person name="Oba Y."/>
            <person name="Sakakibara Y."/>
        </authorList>
    </citation>
    <scope>NUCLEOTIDE SEQUENCE</scope>
</reference>
<evidence type="ECO:0000313" key="3">
    <source>
        <dbReference type="EMBL" id="GAT60981.1"/>
    </source>
</evidence>
<feature type="transmembrane region" description="Helical" evidence="1">
    <location>
        <begin position="239"/>
        <end position="259"/>
    </location>
</feature>
<organism evidence="3 4">
    <name type="scientific">Mycena chlorophos</name>
    <name type="common">Agaric fungus</name>
    <name type="synonym">Agaricus chlorophos</name>
    <dbReference type="NCBI Taxonomy" id="658473"/>
    <lineage>
        <taxon>Eukaryota</taxon>
        <taxon>Fungi</taxon>
        <taxon>Dikarya</taxon>
        <taxon>Basidiomycota</taxon>
        <taxon>Agaricomycotina</taxon>
        <taxon>Agaricomycetes</taxon>
        <taxon>Agaricomycetidae</taxon>
        <taxon>Agaricales</taxon>
        <taxon>Marasmiineae</taxon>
        <taxon>Mycenaceae</taxon>
        <taxon>Mycena</taxon>
    </lineage>
</organism>
<evidence type="ECO:0000256" key="1">
    <source>
        <dbReference type="SAM" id="Phobius"/>
    </source>
</evidence>
<keyword evidence="1" id="KW-0472">Membrane</keyword>
<feature type="transmembrane region" description="Helical" evidence="1">
    <location>
        <begin position="101"/>
        <end position="122"/>
    </location>
</feature>
<feature type="domain" description="DUF6534" evidence="2">
    <location>
        <begin position="182"/>
        <end position="263"/>
    </location>
</feature>
<dbReference type="EMBL" id="DF849967">
    <property type="protein sequence ID" value="GAT60981.1"/>
    <property type="molecule type" value="Genomic_DNA"/>
</dbReference>
<sequence length="352" mass="38312">MSDILFLSCLEIGILLAAILLGMATVQTFVYYSNFDDSTVIKLLVESLPSSNRRLVLNNPQIFLIWLVEMVHGGAACYDLYGVTVSRYGHLDLALPPELCAAVILGGVVHPVVQGIFTTRIYQLGHNAANRCLTAVLWGLCGFGLGATVLLAVKMLTGSGSSLAVLEQQWSWLILTLFGANAAANVLIAGALAYYTRGHMPDVNYLDRLALWTAQTGLFMALTSISVLVMFAWKQQNHLWFALLVLSTGVYSNSLLSLLNGRLHFGYQADMPFSISLSATQQRQSHNFTPVNIASPPPQIPQFKPPTPMSPAFNSPYFNSPYFKPASLGRSSFLAPPPLGSPKVREFAVGKQ</sequence>
<dbReference type="Proteomes" id="UP000815677">
    <property type="component" value="Unassembled WGS sequence"/>
</dbReference>
<dbReference type="InterPro" id="IPR045339">
    <property type="entry name" value="DUF6534"/>
</dbReference>